<keyword evidence="1" id="KW-1133">Transmembrane helix</keyword>
<feature type="transmembrane region" description="Helical" evidence="1">
    <location>
        <begin position="104"/>
        <end position="123"/>
    </location>
</feature>
<reference evidence="2 3" key="1">
    <citation type="submission" date="2016-10" db="EMBL/GenBank/DDBJ databases">
        <authorList>
            <person name="de Groot N.N."/>
        </authorList>
    </citation>
    <scope>NUCLEOTIDE SEQUENCE [LARGE SCALE GENOMIC DNA]</scope>
    <source>
        <strain evidence="2 3">DSM 29619</strain>
    </source>
</reference>
<protein>
    <recommendedName>
        <fullName evidence="4">Yip1 domain-containing protein</fullName>
    </recommendedName>
</protein>
<keyword evidence="3" id="KW-1185">Reference proteome</keyword>
<keyword evidence="1" id="KW-0472">Membrane</keyword>
<evidence type="ECO:0000256" key="1">
    <source>
        <dbReference type="SAM" id="Phobius"/>
    </source>
</evidence>
<feature type="transmembrane region" description="Helical" evidence="1">
    <location>
        <begin position="30"/>
        <end position="48"/>
    </location>
</feature>
<feature type="transmembrane region" description="Helical" evidence="1">
    <location>
        <begin position="60"/>
        <end position="83"/>
    </location>
</feature>
<evidence type="ECO:0008006" key="4">
    <source>
        <dbReference type="Google" id="ProtNLM"/>
    </source>
</evidence>
<organism evidence="2 3">
    <name type="scientific">Pseudooceanicola nitratireducens</name>
    <dbReference type="NCBI Taxonomy" id="517719"/>
    <lineage>
        <taxon>Bacteria</taxon>
        <taxon>Pseudomonadati</taxon>
        <taxon>Pseudomonadota</taxon>
        <taxon>Alphaproteobacteria</taxon>
        <taxon>Rhodobacterales</taxon>
        <taxon>Paracoccaceae</taxon>
        <taxon>Pseudooceanicola</taxon>
    </lineage>
</organism>
<accession>A0A1I1LB95</accession>
<dbReference type="OrthoDB" id="7771437at2"/>
<evidence type="ECO:0000313" key="2">
    <source>
        <dbReference type="EMBL" id="SFC70215.1"/>
    </source>
</evidence>
<sequence>MSVMADIAASYRGPVPVLRRRIAGEQESRALAILMAGCVLLFIAQWPRLSRQAFETGAEVQMLIGGSLMALVFMLPLILYVLAGLSHAIARVFGGKATPYAARMALFWALLASAPVFLLNGLMEGFVGPSLQTSLTSALALAVFLWFWLAGLFAVERGTS</sequence>
<dbReference type="EMBL" id="FOLX01000001">
    <property type="protein sequence ID" value="SFC70215.1"/>
    <property type="molecule type" value="Genomic_DNA"/>
</dbReference>
<gene>
    <name evidence="2" type="ORF">SAMN05421762_1861</name>
</gene>
<feature type="transmembrane region" description="Helical" evidence="1">
    <location>
        <begin position="135"/>
        <end position="155"/>
    </location>
</feature>
<proteinExistence type="predicted"/>
<dbReference type="STRING" id="517719.SAMN05421762_1861"/>
<keyword evidence="1" id="KW-0812">Transmembrane</keyword>
<name>A0A1I1LB95_9RHOB</name>
<dbReference type="AlphaFoldDB" id="A0A1I1LB95"/>
<evidence type="ECO:0000313" key="3">
    <source>
        <dbReference type="Proteomes" id="UP000231644"/>
    </source>
</evidence>
<dbReference type="RefSeq" id="WP_093453560.1">
    <property type="nucleotide sequence ID" value="NZ_FOLX01000001.1"/>
</dbReference>
<dbReference type="Proteomes" id="UP000231644">
    <property type="component" value="Unassembled WGS sequence"/>
</dbReference>